<evidence type="ECO:0000313" key="8">
    <source>
        <dbReference type="Proteomes" id="UP001501510"/>
    </source>
</evidence>
<dbReference type="RefSeq" id="WP_343760005.1">
    <property type="nucleotide sequence ID" value="NZ_BAAACG010000008.1"/>
</dbReference>
<accession>A0ABN1JE13</accession>
<feature type="transmembrane region" description="Helical" evidence="5">
    <location>
        <begin position="92"/>
        <end position="117"/>
    </location>
</feature>
<evidence type="ECO:0000313" key="7">
    <source>
        <dbReference type="EMBL" id="GAA0737041.1"/>
    </source>
</evidence>
<gene>
    <name evidence="7" type="ORF">GCM10008906_12700</name>
</gene>
<keyword evidence="8" id="KW-1185">Reference proteome</keyword>
<organism evidence="7 8">
    <name type="scientific">Clostridium oceanicum</name>
    <dbReference type="NCBI Taxonomy" id="1543"/>
    <lineage>
        <taxon>Bacteria</taxon>
        <taxon>Bacillati</taxon>
        <taxon>Bacillota</taxon>
        <taxon>Clostridia</taxon>
        <taxon>Eubacteriales</taxon>
        <taxon>Clostridiaceae</taxon>
        <taxon>Clostridium</taxon>
    </lineage>
</organism>
<feature type="transmembrane region" description="Helical" evidence="5">
    <location>
        <begin position="129"/>
        <end position="152"/>
    </location>
</feature>
<keyword evidence="2 5" id="KW-0812">Transmembrane</keyword>
<dbReference type="InterPro" id="IPR006977">
    <property type="entry name" value="Yip1_dom"/>
</dbReference>
<comment type="caution">
    <text evidence="7">The sequence shown here is derived from an EMBL/GenBank/DDBJ whole genome shotgun (WGS) entry which is preliminary data.</text>
</comment>
<keyword evidence="3 5" id="KW-1133">Transmembrane helix</keyword>
<proteinExistence type="predicted"/>
<evidence type="ECO:0000259" key="6">
    <source>
        <dbReference type="Pfam" id="PF04893"/>
    </source>
</evidence>
<feature type="transmembrane region" description="Helical" evidence="5">
    <location>
        <begin position="198"/>
        <end position="221"/>
    </location>
</feature>
<evidence type="ECO:0000256" key="4">
    <source>
        <dbReference type="ARBA" id="ARBA00023136"/>
    </source>
</evidence>
<keyword evidence="4 5" id="KW-0472">Membrane</keyword>
<evidence type="ECO:0000256" key="3">
    <source>
        <dbReference type="ARBA" id="ARBA00022989"/>
    </source>
</evidence>
<protein>
    <recommendedName>
        <fullName evidence="6">Yip1 domain-containing protein</fullName>
    </recommendedName>
</protein>
<reference evidence="7 8" key="1">
    <citation type="journal article" date="2019" name="Int. J. Syst. Evol. Microbiol.">
        <title>The Global Catalogue of Microorganisms (GCM) 10K type strain sequencing project: providing services to taxonomists for standard genome sequencing and annotation.</title>
        <authorList>
            <consortium name="The Broad Institute Genomics Platform"/>
            <consortium name="The Broad Institute Genome Sequencing Center for Infectious Disease"/>
            <person name="Wu L."/>
            <person name="Ma J."/>
        </authorList>
    </citation>
    <scope>NUCLEOTIDE SEQUENCE [LARGE SCALE GENOMIC DNA]</scope>
    <source>
        <strain evidence="7 8">JCM 1407</strain>
    </source>
</reference>
<dbReference type="Pfam" id="PF04893">
    <property type="entry name" value="Yip1"/>
    <property type="match status" value="1"/>
</dbReference>
<name>A0ABN1JE13_9CLOT</name>
<sequence length="222" mass="24626">MSENTVEQKLTLKDRIKYFFINPKILFERFIDKPKYGINLLILILSSVLYSVISSKFSKDLMKNLMESQTKGLTPQQAEATKKIAEFTTSPIFGSISAILGIIIGVFFTSLILFLILKVSKISLKYKQIVSIYTLASITTVIYNVIQSIYVLISQKPIGTIKTVTSVISSSINVFSIWKYVLIGIGIYAVSKTSKKKAAIITIICFILFSAILIASGLSAVK</sequence>
<evidence type="ECO:0000256" key="1">
    <source>
        <dbReference type="ARBA" id="ARBA00004141"/>
    </source>
</evidence>
<dbReference type="EMBL" id="BAAACG010000008">
    <property type="protein sequence ID" value="GAA0737041.1"/>
    <property type="molecule type" value="Genomic_DNA"/>
</dbReference>
<feature type="domain" description="Yip1" evidence="6">
    <location>
        <begin position="19"/>
        <end position="215"/>
    </location>
</feature>
<comment type="subcellular location">
    <subcellularLocation>
        <location evidence="1">Membrane</location>
        <topology evidence="1">Multi-pass membrane protein</topology>
    </subcellularLocation>
</comment>
<evidence type="ECO:0000256" key="5">
    <source>
        <dbReference type="SAM" id="Phobius"/>
    </source>
</evidence>
<feature type="transmembrane region" description="Helical" evidence="5">
    <location>
        <begin position="36"/>
        <end position="53"/>
    </location>
</feature>
<feature type="transmembrane region" description="Helical" evidence="5">
    <location>
        <begin position="172"/>
        <end position="191"/>
    </location>
</feature>
<dbReference type="Proteomes" id="UP001501510">
    <property type="component" value="Unassembled WGS sequence"/>
</dbReference>
<evidence type="ECO:0000256" key="2">
    <source>
        <dbReference type="ARBA" id="ARBA00022692"/>
    </source>
</evidence>